<gene>
    <name evidence="2" type="ORF">ENS41_06265</name>
</gene>
<comment type="caution">
    <text evidence="2">The sequence shown here is derived from an EMBL/GenBank/DDBJ whole genome shotgun (WGS) entry which is preliminary data.</text>
</comment>
<sequence length="649" mass="71361">MRRFGSWVRPGCVVAATLLLQAGLSCLKPPALPQWDIELLLPAYHGHLRFVNLLDPSRFIIASDSTVVYSDVTTLDTVRPAAEVEFLTIDELNEVAVSDFRLSSIGSALSGLGIEELTGTPVPDSGVKAKVEPFATTGLRSCPVADVEWVELVEGGLRLEARNRTGLEFDSVMLSTPAGMMRLDGLAPGETKQVRLTVARQQILSPLEFIFTACSPGSKSESLYLRKSDSLIFNFVLDSVRLSRGRLRLPEMEVQRRYSLRMTCTRPMRVDSLVLDSGECDFLMDNRFAFPISLRLEAGRLGKNDELRVDGDQSIRSNGSLCGLKVDNRSRTNTLLDYRVTARIERSENFVDIEKDDGIAVRCQTTGLRPKEVAGQFLEPLYVAAALDTILDLRHLGIHGVRLANAELVLDLENQVGFPVETELRFTGIRDGRVVHRTRQTLALPPAAADQPARQSWTVQLTELANSGPDLITADYVAKLHGSGWFSAGAAVGGNVLVSSPLRLAMVADTVSIAPRRITVTQQQSQLLSNHLVSGQFCLTVTNRFPFATRGTLTLVSDSEERRVETLVDSLTFEFGVPAGRLDHNGWCVAPRETTLSVTLDSVQASLFKTWPLNARLQVMLPECDTVTVRASDYLGIDGLLSLRLRVKE</sequence>
<dbReference type="AlphaFoldDB" id="A0A7C4CBV3"/>
<reference evidence="2" key="1">
    <citation type="journal article" date="2020" name="mSystems">
        <title>Genome- and Community-Level Interaction Insights into Carbon Utilization and Element Cycling Functions of Hydrothermarchaeota in Hydrothermal Sediment.</title>
        <authorList>
            <person name="Zhou Z."/>
            <person name="Liu Y."/>
            <person name="Xu W."/>
            <person name="Pan J."/>
            <person name="Luo Z.H."/>
            <person name="Li M."/>
        </authorList>
    </citation>
    <scope>NUCLEOTIDE SEQUENCE [LARGE SCALE GENOMIC DNA]</scope>
    <source>
        <strain evidence="2">SpSt-488</strain>
    </source>
</reference>
<organism evidence="2">
    <name type="scientific">candidate division WOR-3 bacterium</name>
    <dbReference type="NCBI Taxonomy" id="2052148"/>
    <lineage>
        <taxon>Bacteria</taxon>
        <taxon>Bacteria division WOR-3</taxon>
    </lineage>
</organism>
<keyword evidence="1" id="KW-0732">Signal</keyword>
<dbReference type="PROSITE" id="PS51257">
    <property type="entry name" value="PROKAR_LIPOPROTEIN"/>
    <property type="match status" value="1"/>
</dbReference>
<dbReference type="EMBL" id="DSUT01000131">
    <property type="protein sequence ID" value="HGK28543.1"/>
    <property type="molecule type" value="Genomic_DNA"/>
</dbReference>
<accession>A0A7C4CBV3</accession>
<proteinExistence type="predicted"/>
<evidence type="ECO:0000256" key="1">
    <source>
        <dbReference type="SAM" id="SignalP"/>
    </source>
</evidence>
<feature type="chain" id="PRO_5028256657" evidence="1">
    <location>
        <begin position="28"/>
        <end position="649"/>
    </location>
</feature>
<name>A0A7C4CBV3_UNCW3</name>
<feature type="signal peptide" evidence="1">
    <location>
        <begin position="1"/>
        <end position="27"/>
    </location>
</feature>
<protein>
    <submittedName>
        <fullName evidence="2">Uncharacterized protein</fullName>
    </submittedName>
</protein>
<evidence type="ECO:0000313" key="2">
    <source>
        <dbReference type="EMBL" id="HGK28543.1"/>
    </source>
</evidence>